<feature type="domain" description="Endonuclease/exonuclease/phosphatase" evidence="1">
    <location>
        <begin position="42"/>
        <end position="250"/>
    </location>
</feature>
<dbReference type="PANTHER" id="PTHR33710:SF77">
    <property type="entry name" value="DNASE I-LIKE SUPERFAMILY PROTEIN"/>
    <property type="match status" value="1"/>
</dbReference>
<dbReference type="AlphaFoldDB" id="A0AAV6I1E8"/>
<gene>
    <name evidence="2" type="ORF">RHGRI_034635</name>
</gene>
<dbReference type="GO" id="GO:0003824">
    <property type="term" value="F:catalytic activity"/>
    <property type="evidence" value="ECO:0007669"/>
    <property type="project" value="InterPro"/>
</dbReference>
<dbReference type="Pfam" id="PF03372">
    <property type="entry name" value="Exo_endo_phos"/>
    <property type="match status" value="1"/>
</dbReference>
<evidence type="ECO:0000259" key="1">
    <source>
        <dbReference type="Pfam" id="PF03372"/>
    </source>
</evidence>
<keyword evidence="3" id="KW-1185">Reference proteome</keyword>
<comment type="caution">
    <text evidence="2">The sequence shown here is derived from an EMBL/GenBank/DDBJ whole genome shotgun (WGS) entry which is preliminary data.</text>
</comment>
<evidence type="ECO:0000313" key="2">
    <source>
        <dbReference type="EMBL" id="KAG5522536.1"/>
    </source>
</evidence>
<sequence>MSQVPTLPEDQWGCKLPLLLIPVFVRSQFSKPSTVWRLAFSWKLALGDIVRKNRPSNVFLMETKNNVTLETIRRRLGFNFGSYVDPVGLSGGLALWWKTEVEIDIETSTKNIVHTVISDKLNSNVWAASFIYGCPNREGREQVWEDLMCIGQSELLLWLCMGDFNEILTTRDKVGGNSPNPRRLASFQGMLAACGLVDLEFKGPRFTWRNNRGSGDLIMERIDMAFANAKWREMYAQAIVLVEASIGSDHNPLLLNTVFPLKKVGKPFRFKSFWTTEESCKPVIEQAWALECTGSDQEKVCKKLRGCKDKLKVWHHQNFGDICLQIAVLKDQLAEIQKRIEAGPKPGFIAEEKVIKSKLEDLWQKDAMYWHQRSRIKWLQMGDKNSRFFHLTTIPSAAKKPTCEAQRWKW</sequence>
<proteinExistence type="predicted"/>
<organism evidence="2 3">
    <name type="scientific">Rhododendron griersonianum</name>
    <dbReference type="NCBI Taxonomy" id="479676"/>
    <lineage>
        <taxon>Eukaryota</taxon>
        <taxon>Viridiplantae</taxon>
        <taxon>Streptophyta</taxon>
        <taxon>Embryophyta</taxon>
        <taxon>Tracheophyta</taxon>
        <taxon>Spermatophyta</taxon>
        <taxon>Magnoliopsida</taxon>
        <taxon>eudicotyledons</taxon>
        <taxon>Gunneridae</taxon>
        <taxon>Pentapetalae</taxon>
        <taxon>asterids</taxon>
        <taxon>Ericales</taxon>
        <taxon>Ericaceae</taxon>
        <taxon>Ericoideae</taxon>
        <taxon>Rhodoreae</taxon>
        <taxon>Rhododendron</taxon>
    </lineage>
</organism>
<dbReference type="Proteomes" id="UP000823749">
    <property type="component" value="Chromosome 12"/>
</dbReference>
<dbReference type="InterPro" id="IPR036691">
    <property type="entry name" value="Endo/exonu/phosph_ase_sf"/>
</dbReference>
<name>A0AAV6I1E8_9ERIC</name>
<reference evidence="2" key="1">
    <citation type="submission" date="2020-08" db="EMBL/GenBank/DDBJ databases">
        <title>Plant Genome Project.</title>
        <authorList>
            <person name="Zhang R.-G."/>
        </authorList>
    </citation>
    <scope>NUCLEOTIDE SEQUENCE</scope>
    <source>
        <strain evidence="2">WSP0</strain>
        <tissue evidence="2">Leaf</tissue>
    </source>
</reference>
<dbReference type="InterPro" id="IPR005135">
    <property type="entry name" value="Endo/exonuclease/phosphatase"/>
</dbReference>
<dbReference type="SUPFAM" id="SSF56219">
    <property type="entry name" value="DNase I-like"/>
    <property type="match status" value="1"/>
</dbReference>
<dbReference type="Gene3D" id="3.60.10.10">
    <property type="entry name" value="Endonuclease/exonuclease/phosphatase"/>
    <property type="match status" value="1"/>
</dbReference>
<accession>A0AAV6I1E8</accession>
<dbReference type="EMBL" id="JACTNZ010000012">
    <property type="protein sequence ID" value="KAG5522536.1"/>
    <property type="molecule type" value="Genomic_DNA"/>
</dbReference>
<protein>
    <recommendedName>
        <fullName evidence="1">Endonuclease/exonuclease/phosphatase domain-containing protein</fullName>
    </recommendedName>
</protein>
<dbReference type="PANTHER" id="PTHR33710">
    <property type="entry name" value="BNAC02G09200D PROTEIN"/>
    <property type="match status" value="1"/>
</dbReference>
<evidence type="ECO:0000313" key="3">
    <source>
        <dbReference type="Proteomes" id="UP000823749"/>
    </source>
</evidence>